<dbReference type="GeneID" id="59161123"/>
<keyword evidence="2" id="KW-1003">Cell membrane</keyword>
<dbReference type="PANTHER" id="PTHR30213">
    <property type="entry name" value="INNER MEMBRANE PROTEIN YHJD"/>
    <property type="match status" value="1"/>
</dbReference>
<reference evidence="7 8" key="1">
    <citation type="submission" date="2019-09" db="EMBL/GenBank/DDBJ databases">
        <title>Complete Genome Sequence of Janibacter melonis M714 with both human health impact and industrial applications.</title>
        <authorList>
            <person name="Jin M."/>
            <person name="Zhao Q.R."/>
        </authorList>
    </citation>
    <scope>NUCLEOTIDE SEQUENCE [LARGE SCALE GENOMIC DNA]</scope>
    <source>
        <strain evidence="7 8">M714</strain>
    </source>
</reference>
<keyword evidence="5 6" id="KW-0472">Membrane</keyword>
<dbReference type="KEGG" id="jme:EEW87_008110"/>
<feature type="transmembrane region" description="Helical" evidence="6">
    <location>
        <begin position="194"/>
        <end position="213"/>
    </location>
</feature>
<accession>A0A5P8FNF6</accession>
<dbReference type="Proteomes" id="UP000271708">
    <property type="component" value="Chromosome"/>
</dbReference>
<dbReference type="Pfam" id="PF03631">
    <property type="entry name" value="Virul_fac_BrkB"/>
    <property type="match status" value="1"/>
</dbReference>
<evidence type="ECO:0000313" key="8">
    <source>
        <dbReference type="Proteomes" id="UP000271708"/>
    </source>
</evidence>
<comment type="subcellular location">
    <subcellularLocation>
        <location evidence="1">Cell membrane</location>
        <topology evidence="1">Multi-pass membrane protein</topology>
    </subcellularLocation>
</comment>
<feature type="transmembrane region" description="Helical" evidence="6">
    <location>
        <begin position="225"/>
        <end position="243"/>
    </location>
</feature>
<dbReference type="EMBL" id="CP044548">
    <property type="protein sequence ID" value="QFQ30292.1"/>
    <property type="molecule type" value="Genomic_DNA"/>
</dbReference>
<evidence type="ECO:0000256" key="2">
    <source>
        <dbReference type="ARBA" id="ARBA00022475"/>
    </source>
</evidence>
<feature type="transmembrane region" description="Helical" evidence="6">
    <location>
        <begin position="113"/>
        <end position="133"/>
    </location>
</feature>
<evidence type="ECO:0000256" key="4">
    <source>
        <dbReference type="ARBA" id="ARBA00022989"/>
    </source>
</evidence>
<evidence type="ECO:0000256" key="3">
    <source>
        <dbReference type="ARBA" id="ARBA00022692"/>
    </source>
</evidence>
<sequence>MSTRVRVRDGLESVPFALALVRLVRETVRICLRYRVTGLAAEAGFFALLSLPPLVLGLFGGVGYVGSAVGQSGVDDFTERIASYAGSFLTPQVIDDLLLPTVDEVFRAGRGELISIGFLLSVWSGSRVLNVFIDTISIMYGQSGIRGIVRTRAMSLSIYTLGLLFGVVMMPLVLVGPSAIGSLLPDPADWLVALYWPVVSVLVLAGVTTLFHLSTPQRDPWRRDLPGAALTLVLWVLSAWLVRTLVAGSLGGTSIYGPLSTPIILIVGLYAIAISVLVGAALNAAVRSLWPHSAADRSIAQA</sequence>
<dbReference type="RefSeq" id="WP_123091989.1">
    <property type="nucleotide sequence ID" value="NZ_CAJGVC010000001.1"/>
</dbReference>
<evidence type="ECO:0000256" key="5">
    <source>
        <dbReference type="ARBA" id="ARBA00023136"/>
    </source>
</evidence>
<evidence type="ECO:0000313" key="7">
    <source>
        <dbReference type="EMBL" id="QFQ30292.1"/>
    </source>
</evidence>
<evidence type="ECO:0000256" key="1">
    <source>
        <dbReference type="ARBA" id="ARBA00004651"/>
    </source>
</evidence>
<dbReference type="OrthoDB" id="3209118at2"/>
<dbReference type="InterPro" id="IPR017039">
    <property type="entry name" value="Virul_fac_BrkB"/>
</dbReference>
<gene>
    <name evidence="7" type="ORF">EEW87_008110</name>
</gene>
<dbReference type="GO" id="GO:0005886">
    <property type="term" value="C:plasma membrane"/>
    <property type="evidence" value="ECO:0007669"/>
    <property type="project" value="UniProtKB-SubCell"/>
</dbReference>
<evidence type="ECO:0000256" key="6">
    <source>
        <dbReference type="SAM" id="Phobius"/>
    </source>
</evidence>
<proteinExistence type="predicted"/>
<keyword evidence="3 6" id="KW-0812">Transmembrane</keyword>
<protein>
    <submittedName>
        <fullName evidence="7">YihY/virulence factor BrkB family protein</fullName>
    </submittedName>
</protein>
<name>A0A5P8FNF6_9MICO</name>
<dbReference type="PANTHER" id="PTHR30213:SF0">
    <property type="entry name" value="UPF0761 MEMBRANE PROTEIN YIHY"/>
    <property type="match status" value="1"/>
</dbReference>
<feature type="transmembrane region" description="Helical" evidence="6">
    <location>
        <begin position="263"/>
        <end position="286"/>
    </location>
</feature>
<feature type="transmembrane region" description="Helical" evidence="6">
    <location>
        <begin position="153"/>
        <end position="174"/>
    </location>
</feature>
<dbReference type="PIRSF" id="PIRSF035875">
    <property type="entry name" value="RNase_BN"/>
    <property type="match status" value="1"/>
</dbReference>
<organism evidence="7 8">
    <name type="scientific">Janibacter melonis</name>
    <dbReference type="NCBI Taxonomy" id="262209"/>
    <lineage>
        <taxon>Bacteria</taxon>
        <taxon>Bacillati</taxon>
        <taxon>Actinomycetota</taxon>
        <taxon>Actinomycetes</taxon>
        <taxon>Micrococcales</taxon>
        <taxon>Intrasporangiaceae</taxon>
        <taxon>Janibacter</taxon>
    </lineage>
</organism>
<dbReference type="AlphaFoldDB" id="A0A5P8FNF6"/>
<keyword evidence="4 6" id="KW-1133">Transmembrane helix</keyword>
<feature type="transmembrane region" description="Helical" evidence="6">
    <location>
        <begin position="43"/>
        <end position="65"/>
    </location>
</feature>